<dbReference type="EMBL" id="CP019602">
    <property type="protein sequence ID" value="ARU15308.1"/>
    <property type="molecule type" value="Genomic_DNA"/>
</dbReference>
<dbReference type="KEGG" id="cman:A9D14_02825"/>
<protein>
    <recommendedName>
        <fullName evidence="1">DAGKc domain-containing protein</fullName>
    </recommendedName>
</protein>
<dbReference type="Pfam" id="PF00781">
    <property type="entry name" value="DAGK_cat"/>
    <property type="match status" value="1"/>
</dbReference>
<accession>A0A1Z1F915</accession>
<dbReference type="RefSeq" id="WP_066842773.1">
    <property type="nucleotide sequence ID" value="NZ_CP019602.1"/>
</dbReference>
<name>A0A1Z1F915_9SPHN</name>
<dbReference type="Gene3D" id="3.40.50.10330">
    <property type="entry name" value="Probable inorganic polyphosphate/atp-NAD kinase, domain 1"/>
    <property type="match status" value="1"/>
</dbReference>
<evidence type="ECO:0000313" key="3">
    <source>
        <dbReference type="Proteomes" id="UP000195807"/>
    </source>
</evidence>
<proteinExistence type="predicted"/>
<dbReference type="SUPFAM" id="SSF111331">
    <property type="entry name" value="NAD kinase/diacylglycerol kinase-like"/>
    <property type="match status" value="1"/>
</dbReference>
<dbReference type="GO" id="GO:0016301">
    <property type="term" value="F:kinase activity"/>
    <property type="evidence" value="ECO:0007669"/>
    <property type="project" value="InterPro"/>
</dbReference>
<feature type="domain" description="DAGKc" evidence="1">
    <location>
        <begin position="69"/>
        <end position="142"/>
    </location>
</feature>
<evidence type="ECO:0000259" key="1">
    <source>
        <dbReference type="Pfam" id="PF00781"/>
    </source>
</evidence>
<organism evidence="2 3">
    <name type="scientific">Croceicoccus marinus</name>
    <dbReference type="NCBI Taxonomy" id="450378"/>
    <lineage>
        <taxon>Bacteria</taxon>
        <taxon>Pseudomonadati</taxon>
        <taxon>Pseudomonadota</taxon>
        <taxon>Alphaproteobacteria</taxon>
        <taxon>Sphingomonadales</taxon>
        <taxon>Erythrobacteraceae</taxon>
        <taxon>Croceicoccus</taxon>
    </lineage>
</organism>
<dbReference type="InterPro" id="IPR016064">
    <property type="entry name" value="NAD/diacylglycerol_kinase_sf"/>
</dbReference>
<dbReference type="InterPro" id="IPR017438">
    <property type="entry name" value="ATP-NAD_kinase_N"/>
</dbReference>
<keyword evidence="3" id="KW-1185">Reference proteome</keyword>
<dbReference type="Proteomes" id="UP000195807">
    <property type="component" value="Chromosome"/>
</dbReference>
<reference evidence="2 3" key="1">
    <citation type="submission" date="2017-01" db="EMBL/GenBank/DDBJ databases">
        <title>Complete genome sequence of esterase-producing bacterium Croceicoccus marinus E4A9.</title>
        <authorList>
            <person name="Wu Y.-H."/>
            <person name="Cheng H."/>
            <person name="Xu L."/>
            <person name="Huo Y.-Y."/>
            <person name="Wang C.-S."/>
            <person name="Xu X.-W."/>
        </authorList>
    </citation>
    <scope>NUCLEOTIDE SEQUENCE [LARGE SCALE GENOMIC DNA]</scope>
    <source>
        <strain evidence="2 3">E4A9</strain>
    </source>
</reference>
<evidence type="ECO:0000313" key="2">
    <source>
        <dbReference type="EMBL" id="ARU15308.1"/>
    </source>
</evidence>
<sequence>MDGTIYDSRSLARLAFDGGTDELRLHVNAPAFVRRTGRAPLDASRVAVICNPRSHGVKTNGLDVPPGVEVLSPRTRSELRKTLTEFKERGVGLIVVAGGDGTVRDVLTCGGPLWKSGAPAIAVLPKGKTNALAFDLGIDAEASVAEVIDAWHADRLTMRPAIEISRPGEAAAPVRGFLFGAGIFVSATDLAQTTHRFGAFNNLAVALSMLGSIANVAFGFGGSGWREGRRISIAAPGAASTGPGPTAAGMDVVGTRNRLIMLVSTMHRLPLGVRPFGEERGGMKLLATEAPVPNFLVNFWRTIRGGDDARLAKAGIYRLDAQQFDIDVEDGFVLDGEVFPGGRYILREGAPIAFVTP</sequence>
<dbReference type="OrthoDB" id="7209949at2"/>
<dbReference type="STRING" id="450378.GCA_001661675_00563"/>
<dbReference type="AlphaFoldDB" id="A0A1Z1F915"/>
<dbReference type="InterPro" id="IPR001206">
    <property type="entry name" value="Diacylglycerol_kinase_cat_dom"/>
</dbReference>
<gene>
    <name evidence="2" type="ORF">A9D14_02825</name>
</gene>